<reference evidence="1 2" key="1">
    <citation type="submission" date="2019-04" db="EMBL/GenBank/DDBJ databases">
        <title>Trinickia sp. 7GSK02, isolated from subtropical forest soil.</title>
        <authorList>
            <person name="Gao Z.-H."/>
            <person name="Qiu L.-H."/>
        </authorList>
    </citation>
    <scope>NUCLEOTIDE SEQUENCE [LARGE SCALE GENOMIC DNA]</scope>
    <source>
        <strain evidence="1 2">7GSK02</strain>
    </source>
</reference>
<comment type="caution">
    <text evidence="1">The sequence shown here is derived from an EMBL/GenBank/DDBJ whole genome shotgun (WGS) entry which is preliminary data.</text>
</comment>
<keyword evidence="2" id="KW-1185">Reference proteome</keyword>
<organism evidence="1 2">
    <name type="scientific">Trinickia terrae</name>
    <dbReference type="NCBI Taxonomy" id="2571161"/>
    <lineage>
        <taxon>Bacteria</taxon>
        <taxon>Pseudomonadati</taxon>
        <taxon>Pseudomonadota</taxon>
        <taxon>Betaproteobacteria</taxon>
        <taxon>Burkholderiales</taxon>
        <taxon>Burkholderiaceae</taxon>
        <taxon>Trinickia</taxon>
    </lineage>
</organism>
<accession>A0A4V5PJB9</accession>
<gene>
    <name evidence="1" type="ORF">FAZ69_22350</name>
</gene>
<dbReference type="AlphaFoldDB" id="A0A4V5PJB9"/>
<evidence type="ECO:0000313" key="1">
    <source>
        <dbReference type="EMBL" id="TKC86070.1"/>
    </source>
</evidence>
<sequence length="116" mass="12770">MEVTGDGQYLLIRGDRNTAAIHRSVFNDLLVGLPNAIERSERMTQRSDAVRFALHCQGWEIGRIDGTQNLVIRFRLSENAGLSFSLPCFQVPDMLTALSAAAGLSQVSPQPQLTLQ</sequence>
<proteinExistence type="predicted"/>
<evidence type="ECO:0000313" key="2">
    <source>
        <dbReference type="Proteomes" id="UP000305539"/>
    </source>
</evidence>
<name>A0A4V5PJB9_9BURK</name>
<protein>
    <submittedName>
        <fullName evidence="1">Uncharacterized protein</fullName>
    </submittedName>
</protein>
<dbReference type="EMBL" id="SWJE01000012">
    <property type="protein sequence ID" value="TKC86070.1"/>
    <property type="molecule type" value="Genomic_DNA"/>
</dbReference>
<dbReference type="Proteomes" id="UP000305539">
    <property type="component" value="Unassembled WGS sequence"/>
</dbReference>
<dbReference type="OrthoDB" id="9004154at2"/>